<dbReference type="PANTHER" id="PTHR30349">
    <property type="entry name" value="PHAGE INTEGRASE-RELATED"/>
    <property type="match status" value="1"/>
</dbReference>
<dbReference type="EMBL" id="AP022126">
    <property type="protein sequence ID" value="BBS30203.1"/>
    <property type="molecule type" value="Genomic_DNA"/>
</dbReference>
<dbReference type="InterPro" id="IPR050090">
    <property type="entry name" value="Tyrosine_recombinase_XerCD"/>
</dbReference>
<proteinExistence type="inferred from homology"/>
<dbReference type="Proteomes" id="UP000515488">
    <property type="component" value="Chromosome"/>
</dbReference>
<dbReference type="InterPro" id="IPR044068">
    <property type="entry name" value="CB"/>
</dbReference>
<evidence type="ECO:0000256" key="1">
    <source>
        <dbReference type="ARBA" id="ARBA00008857"/>
    </source>
</evidence>
<dbReference type="InterPro" id="IPR013762">
    <property type="entry name" value="Integrase-like_cat_sf"/>
</dbReference>
<keyword evidence="4" id="KW-0233">DNA recombination</keyword>
<dbReference type="InterPro" id="IPR002104">
    <property type="entry name" value="Integrase_catalytic"/>
</dbReference>
<keyword evidence="3 5" id="KW-0238">DNA-binding</keyword>
<evidence type="ECO:0000256" key="3">
    <source>
        <dbReference type="ARBA" id="ARBA00023125"/>
    </source>
</evidence>
<evidence type="ECO:0000313" key="10">
    <source>
        <dbReference type="Proteomes" id="UP000515488"/>
    </source>
</evidence>
<dbReference type="InterPro" id="IPR010998">
    <property type="entry name" value="Integrase_recombinase_N"/>
</dbReference>
<dbReference type="GO" id="GO:0006310">
    <property type="term" value="P:DNA recombination"/>
    <property type="evidence" value="ECO:0007669"/>
    <property type="project" value="UniProtKB-KW"/>
</dbReference>
<dbReference type="Pfam" id="PF00589">
    <property type="entry name" value="Phage_integrase"/>
    <property type="match status" value="1"/>
</dbReference>
<organism evidence="9 10">
    <name type="scientific">Enterobacter cloacae</name>
    <dbReference type="NCBI Taxonomy" id="550"/>
    <lineage>
        <taxon>Bacteria</taxon>
        <taxon>Pseudomonadati</taxon>
        <taxon>Pseudomonadota</taxon>
        <taxon>Gammaproteobacteria</taxon>
        <taxon>Enterobacterales</taxon>
        <taxon>Enterobacteriaceae</taxon>
        <taxon>Enterobacter</taxon>
        <taxon>Enterobacter cloacae complex</taxon>
    </lineage>
</organism>
<dbReference type="AlphaFoldDB" id="A0A6S5K318"/>
<dbReference type="InterPro" id="IPR011010">
    <property type="entry name" value="DNA_brk_join_enz"/>
</dbReference>
<dbReference type="PANTHER" id="PTHR30349:SF41">
    <property type="entry name" value="INTEGRASE_RECOMBINASE PROTEIN MJ0367-RELATED"/>
    <property type="match status" value="1"/>
</dbReference>
<feature type="domain" description="Tyr recombinase" evidence="6">
    <location>
        <begin position="348"/>
        <end position="540"/>
    </location>
</feature>
<gene>
    <name evidence="8" type="ORF">WP5S18C02_04090</name>
    <name evidence="9" type="ORF">WP5S18C02_41130</name>
</gene>
<keyword evidence="2" id="KW-0229">DNA integration</keyword>
<evidence type="ECO:0000256" key="4">
    <source>
        <dbReference type="ARBA" id="ARBA00023172"/>
    </source>
</evidence>
<name>A0A6S5K318_ENTCL</name>
<dbReference type="PROSITE" id="PS51898">
    <property type="entry name" value="TYR_RECOMBINASE"/>
    <property type="match status" value="1"/>
</dbReference>
<dbReference type="Gene3D" id="1.10.150.130">
    <property type="match status" value="1"/>
</dbReference>
<dbReference type="InterPro" id="IPR046668">
    <property type="entry name" value="DUF6538"/>
</dbReference>
<reference evidence="9 10" key="1">
    <citation type="submission" date="2019-12" db="EMBL/GenBank/DDBJ databases">
        <title>complete genome sequences of Enterobacter cloacae str. WP5-S18-CRE-02 isolated from wastewater treatment plant effluent.</title>
        <authorList>
            <person name="Sekizuka T."/>
            <person name="Itokawa K."/>
            <person name="Yatsu K."/>
            <person name="Inamine Y."/>
            <person name="Kuroda M."/>
        </authorList>
    </citation>
    <scope>NUCLEOTIDE SEQUENCE [LARGE SCALE GENOMIC DNA]</scope>
    <source>
        <strain evidence="9 10">WP5-S18-CRE-02</strain>
    </source>
</reference>
<dbReference type="Gene3D" id="1.10.443.10">
    <property type="entry name" value="Intergrase catalytic core"/>
    <property type="match status" value="1"/>
</dbReference>
<dbReference type="EMBL" id="AP022126">
    <property type="protein sequence ID" value="BBS33907.1"/>
    <property type="molecule type" value="Genomic_DNA"/>
</dbReference>
<evidence type="ECO:0000259" key="6">
    <source>
        <dbReference type="PROSITE" id="PS51898"/>
    </source>
</evidence>
<dbReference type="Pfam" id="PF20172">
    <property type="entry name" value="DUF6538"/>
    <property type="match status" value="1"/>
</dbReference>
<accession>A0A6S5K318</accession>
<dbReference type="SUPFAM" id="SSF56349">
    <property type="entry name" value="DNA breaking-rejoining enzymes"/>
    <property type="match status" value="1"/>
</dbReference>
<evidence type="ECO:0000313" key="9">
    <source>
        <dbReference type="EMBL" id="BBS33907.1"/>
    </source>
</evidence>
<evidence type="ECO:0000256" key="5">
    <source>
        <dbReference type="PROSITE-ProRule" id="PRU01248"/>
    </source>
</evidence>
<dbReference type="CDD" id="cd01184">
    <property type="entry name" value="INT_C_like_1"/>
    <property type="match status" value="1"/>
</dbReference>
<sequence length="554" mass="63909">MVIMKGLYKRKDKSQFYGVRRVIPARLRHLMGDKVELKESLGTADYNEALSKAPAVWLRFENAIAKAERQLKAELSFTDKDIESIANLWTSHVMPQEDLIKERYLIDDYEYGLIRSPGIERICDILEELDRQESSEQAGHVNDEALSKLMALELQEAQEWSSIELPPFWRNRLARRLAERSNDLTNVFIFSLYPKRLAEAKGLSSLPEAKAPQKTFTQLFEAYKEFKCPSDAETIDKKALAHVKDYAAAADRFVEINGNPKLDDITADHIVKFRDTLAKYPKNLTKKERALTLSQKLALQNKGHLTPDRVRNMLNHLSSFFEHAIYVNWLKHNVVRDVRKPARTARDNSDKPFTSQELTRIFSGPVFSGQAAPYEDMDYWVPIILYYTGCRVEEVAQLHKRDIQHRDGVLCMKLQENETQSIKTGKTRYVPVPLHVLELGFSEFVSRRNGFLFSDKALAEQKYSTNFAKRFSRYIRNNGIERDEISPTHSFRHTFITNCRRAGIAMDIRDSITGHISPQQNESGNYGDKPVETKLAAIESIPKLNLHRIKDWSR</sequence>
<feature type="domain" description="Core-binding (CB)" evidence="7">
    <location>
        <begin position="214"/>
        <end position="325"/>
    </location>
</feature>
<comment type="similarity">
    <text evidence="1">Belongs to the 'phage' integrase family.</text>
</comment>
<evidence type="ECO:0000256" key="2">
    <source>
        <dbReference type="ARBA" id="ARBA00022908"/>
    </source>
</evidence>
<dbReference type="GO" id="GO:0015074">
    <property type="term" value="P:DNA integration"/>
    <property type="evidence" value="ECO:0007669"/>
    <property type="project" value="UniProtKB-KW"/>
</dbReference>
<dbReference type="GO" id="GO:0003677">
    <property type="term" value="F:DNA binding"/>
    <property type="evidence" value="ECO:0007669"/>
    <property type="project" value="UniProtKB-UniRule"/>
</dbReference>
<dbReference type="PROSITE" id="PS51900">
    <property type="entry name" value="CB"/>
    <property type="match status" value="1"/>
</dbReference>
<protein>
    <submittedName>
        <fullName evidence="9">Integrase</fullName>
    </submittedName>
</protein>
<evidence type="ECO:0000259" key="7">
    <source>
        <dbReference type="PROSITE" id="PS51900"/>
    </source>
</evidence>
<evidence type="ECO:0000313" key="8">
    <source>
        <dbReference type="EMBL" id="BBS30203.1"/>
    </source>
</evidence>
<dbReference type="RefSeq" id="WP_058687775.1">
    <property type="nucleotide sequence ID" value="NZ_AP022126.1"/>
</dbReference>